<protein>
    <submittedName>
        <fullName evidence="1">Uncharacterized protein</fullName>
    </submittedName>
</protein>
<reference evidence="1" key="1">
    <citation type="submission" date="2018-02" db="EMBL/GenBank/DDBJ databases">
        <title>Rhizophora mucronata_Transcriptome.</title>
        <authorList>
            <person name="Meera S.P."/>
            <person name="Sreeshan A."/>
            <person name="Augustine A."/>
        </authorList>
    </citation>
    <scope>NUCLEOTIDE SEQUENCE</scope>
    <source>
        <tissue evidence="1">Leaf</tissue>
    </source>
</reference>
<proteinExistence type="predicted"/>
<organism evidence="1">
    <name type="scientific">Rhizophora mucronata</name>
    <name type="common">Asiatic mangrove</name>
    <dbReference type="NCBI Taxonomy" id="61149"/>
    <lineage>
        <taxon>Eukaryota</taxon>
        <taxon>Viridiplantae</taxon>
        <taxon>Streptophyta</taxon>
        <taxon>Embryophyta</taxon>
        <taxon>Tracheophyta</taxon>
        <taxon>Spermatophyta</taxon>
        <taxon>Magnoliopsida</taxon>
        <taxon>eudicotyledons</taxon>
        <taxon>Gunneridae</taxon>
        <taxon>Pentapetalae</taxon>
        <taxon>rosids</taxon>
        <taxon>fabids</taxon>
        <taxon>Malpighiales</taxon>
        <taxon>Rhizophoraceae</taxon>
        <taxon>Rhizophora</taxon>
    </lineage>
</organism>
<sequence>MHILIYNKIT</sequence>
<name>A0A2P2QZ36_RHIMU</name>
<evidence type="ECO:0000313" key="1">
    <source>
        <dbReference type="EMBL" id="MBX72207.1"/>
    </source>
</evidence>
<dbReference type="EMBL" id="GGEC01091723">
    <property type="protein sequence ID" value="MBX72207.1"/>
    <property type="molecule type" value="Transcribed_RNA"/>
</dbReference>
<accession>A0A2P2QZ36</accession>